<evidence type="ECO:0000313" key="2">
    <source>
        <dbReference type="Proteomes" id="UP000789860"/>
    </source>
</evidence>
<protein>
    <submittedName>
        <fullName evidence="1">7951_t:CDS:1</fullName>
    </submittedName>
</protein>
<name>A0ACA9K8M8_9GLOM</name>
<keyword evidence="2" id="KW-1185">Reference proteome</keyword>
<evidence type="ECO:0000313" key="1">
    <source>
        <dbReference type="EMBL" id="CAG8459630.1"/>
    </source>
</evidence>
<feature type="non-terminal residue" evidence="1">
    <location>
        <position position="1"/>
    </location>
</feature>
<organism evidence="1 2">
    <name type="scientific">Scutellospora calospora</name>
    <dbReference type="NCBI Taxonomy" id="85575"/>
    <lineage>
        <taxon>Eukaryota</taxon>
        <taxon>Fungi</taxon>
        <taxon>Fungi incertae sedis</taxon>
        <taxon>Mucoromycota</taxon>
        <taxon>Glomeromycotina</taxon>
        <taxon>Glomeromycetes</taxon>
        <taxon>Diversisporales</taxon>
        <taxon>Gigasporaceae</taxon>
        <taxon>Scutellospora</taxon>
    </lineage>
</organism>
<comment type="caution">
    <text evidence="1">The sequence shown here is derived from an EMBL/GenBank/DDBJ whole genome shotgun (WGS) entry which is preliminary data.</text>
</comment>
<gene>
    <name evidence="1" type="ORF">SCALOS_LOCUS1553</name>
</gene>
<accession>A0ACA9K8M8</accession>
<reference evidence="1" key="1">
    <citation type="submission" date="2021-06" db="EMBL/GenBank/DDBJ databases">
        <authorList>
            <person name="Kallberg Y."/>
            <person name="Tangrot J."/>
            <person name="Rosling A."/>
        </authorList>
    </citation>
    <scope>NUCLEOTIDE SEQUENCE</scope>
    <source>
        <strain evidence="1">AU212A</strain>
    </source>
</reference>
<proteinExistence type="predicted"/>
<sequence>IKTETSQIEETPENNSSTMEDINSESSSLEKENIETLSVETLDNSNKENFTTDNMQLETTIEIKDTNSLKILIA</sequence>
<dbReference type="EMBL" id="CAJVPM010001106">
    <property type="protein sequence ID" value="CAG8459630.1"/>
    <property type="molecule type" value="Genomic_DNA"/>
</dbReference>
<dbReference type="Proteomes" id="UP000789860">
    <property type="component" value="Unassembled WGS sequence"/>
</dbReference>